<dbReference type="InterPro" id="IPR029070">
    <property type="entry name" value="Chitinase_insertion_sf"/>
</dbReference>
<dbReference type="PROSITE" id="PS51910">
    <property type="entry name" value="GH18_2"/>
    <property type="match status" value="4"/>
</dbReference>
<feature type="domain" description="Chitin-binding type-2" evidence="8">
    <location>
        <begin position="1100"/>
        <end position="1154"/>
    </location>
</feature>
<dbReference type="PROSITE" id="PS01095">
    <property type="entry name" value="GH18_1"/>
    <property type="match status" value="3"/>
</dbReference>
<accession>A0AAV2PP34</accession>
<evidence type="ECO:0000256" key="6">
    <source>
        <dbReference type="RuleBase" id="RU000489"/>
    </source>
</evidence>
<evidence type="ECO:0000256" key="4">
    <source>
        <dbReference type="ARBA" id="ARBA00023157"/>
    </source>
</evidence>
<feature type="non-terminal residue" evidence="10">
    <location>
        <position position="1482"/>
    </location>
</feature>
<evidence type="ECO:0000259" key="8">
    <source>
        <dbReference type="PROSITE" id="PS50940"/>
    </source>
</evidence>
<keyword evidence="3 6" id="KW-0378">Hydrolase</keyword>
<dbReference type="SMART" id="SM00494">
    <property type="entry name" value="ChtBD2"/>
    <property type="match status" value="2"/>
</dbReference>
<feature type="compositionally biased region" description="Pro residues" evidence="7">
    <location>
        <begin position="1044"/>
        <end position="1087"/>
    </location>
</feature>
<dbReference type="InterPro" id="IPR002557">
    <property type="entry name" value="Chitin-bd_dom"/>
</dbReference>
<dbReference type="InterPro" id="IPR001223">
    <property type="entry name" value="Glyco_hydro18_cat"/>
</dbReference>
<dbReference type="SMART" id="SM00636">
    <property type="entry name" value="Glyco_18"/>
    <property type="match status" value="3"/>
</dbReference>
<evidence type="ECO:0000256" key="1">
    <source>
        <dbReference type="ARBA" id="ARBA00009121"/>
    </source>
</evidence>
<organism evidence="10 11">
    <name type="scientific">Meganyctiphanes norvegica</name>
    <name type="common">Northern krill</name>
    <name type="synonym">Thysanopoda norvegica</name>
    <dbReference type="NCBI Taxonomy" id="48144"/>
    <lineage>
        <taxon>Eukaryota</taxon>
        <taxon>Metazoa</taxon>
        <taxon>Ecdysozoa</taxon>
        <taxon>Arthropoda</taxon>
        <taxon>Crustacea</taxon>
        <taxon>Multicrustacea</taxon>
        <taxon>Malacostraca</taxon>
        <taxon>Eumalacostraca</taxon>
        <taxon>Eucarida</taxon>
        <taxon>Euphausiacea</taxon>
        <taxon>Euphausiidae</taxon>
        <taxon>Meganyctiphanes</taxon>
    </lineage>
</organism>
<keyword evidence="4" id="KW-1015">Disulfide bond</keyword>
<dbReference type="CDD" id="cd02872">
    <property type="entry name" value="GH18_chitolectin_chitotriosidase"/>
    <property type="match status" value="2"/>
</dbReference>
<feature type="region of interest" description="Disordered" evidence="7">
    <location>
        <begin position="1030"/>
        <end position="1097"/>
    </location>
</feature>
<dbReference type="Gene3D" id="2.170.140.10">
    <property type="entry name" value="Chitin binding domain"/>
    <property type="match status" value="2"/>
</dbReference>
<comment type="caution">
    <text evidence="10">The sequence shown here is derived from an EMBL/GenBank/DDBJ whole genome shotgun (WGS) entry which is preliminary data.</text>
</comment>
<protein>
    <recommendedName>
        <fullName evidence="12">Chitinase</fullName>
    </recommendedName>
</protein>
<dbReference type="SUPFAM" id="SSF57625">
    <property type="entry name" value="Invertebrate chitin-binding proteins"/>
    <property type="match status" value="2"/>
</dbReference>
<keyword evidence="11" id="KW-1185">Reference proteome</keyword>
<evidence type="ECO:0000313" key="10">
    <source>
        <dbReference type="EMBL" id="CAL4061015.1"/>
    </source>
</evidence>
<dbReference type="SUPFAM" id="SSF54556">
    <property type="entry name" value="Chitinase insertion domain"/>
    <property type="match status" value="3"/>
</dbReference>
<keyword evidence="5 6" id="KW-0326">Glycosidase</keyword>
<dbReference type="PANTHER" id="PTHR11177">
    <property type="entry name" value="CHITINASE"/>
    <property type="match status" value="1"/>
</dbReference>
<feature type="domain" description="GH18" evidence="9">
    <location>
        <begin position="248"/>
        <end position="616"/>
    </location>
</feature>
<evidence type="ECO:0000256" key="7">
    <source>
        <dbReference type="SAM" id="MobiDB-lite"/>
    </source>
</evidence>
<feature type="region of interest" description="Disordered" evidence="7">
    <location>
        <begin position="57"/>
        <end position="155"/>
    </location>
</feature>
<dbReference type="GO" id="GO:0004568">
    <property type="term" value="F:chitinase activity"/>
    <property type="evidence" value="ECO:0007669"/>
    <property type="project" value="UniProtKB-ARBA"/>
</dbReference>
<reference evidence="10 11" key="1">
    <citation type="submission" date="2024-05" db="EMBL/GenBank/DDBJ databases">
        <authorList>
            <person name="Wallberg A."/>
        </authorList>
    </citation>
    <scope>NUCLEOTIDE SEQUENCE [LARGE SCALE GENOMIC DNA]</scope>
</reference>
<feature type="compositionally biased region" description="Pro residues" evidence="7">
    <location>
        <begin position="64"/>
        <end position="147"/>
    </location>
</feature>
<dbReference type="InterPro" id="IPR050314">
    <property type="entry name" value="Glycosyl_Hydrlase_18"/>
</dbReference>
<dbReference type="Pfam" id="PF00704">
    <property type="entry name" value="Glyco_hydro_18"/>
    <property type="match status" value="3"/>
</dbReference>
<comment type="similarity">
    <text evidence="1">Belongs to the glycosyl hydrolase 18 family. Chitinase class II subfamily.</text>
</comment>
<dbReference type="GO" id="GO:0005975">
    <property type="term" value="P:carbohydrate metabolic process"/>
    <property type="evidence" value="ECO:0007669"/>
    <property type="project" value="InterPro"/>
</dbReference>
<evidence type="ECO:0000313" key="11">
    <source>
        <dbReference type="Proteomes" id="UP001497623"/>
    </source>
</evidence>
<evidence type="ECO:0000256" key="2">
    <source>
        <dbReference type="ARBA" id="ARBA00022669"/>
    </source>
</evidence>
<dbReference type="Gene3D" id="3.20.20.80">
    <property type="entry name" value="Glycosidases"/>
    <property type="match status" value="4"/>
</dbReference>
<dbReference type="InterPro" id="IPR036508">
    <property type="entry name" value="Chitin-bd_dom_sf"/>
</dbReference>
<dbReference type="PROSITE" id="PS50940">
    <property type="entry name" value="CHIT_BIND_II"/>
    <property type="match status" value="2"/>
</dbReference>
<dbReference type="InterPro" id="IPR017853">
    <property type="entry name" value="GH"/>
</dbReference>
<gene>
    <name evidence="10" type="ORF">MNOR_LOCUS1765</name>
</gene>
<feature type="domain" description="GH18" evidence="9">
    <location>
        <begin position="1"/>
        <end position="49"/>
    </location>
</feature>
<dbReference type="SUPFAM" id="SSF51445">
    <property type="entry name" value="(Trans)glycosidases"/>
    <property type="match status" value="4"/>
</dbReference>
<name>A0AAV2PP34_MEGNR</name>
<dbReference type="Gene3D" id="3.10.50.10">
    <property type="match status" value="3"/>
</dbReference>
<feature type="domain" description="GH18" evidence="9">
    <location>
        <begin position="660"/>
        <end position="1029"/>
    </location>
</feature>
<evidence type="ECO:0000256" key="3">
    <source>
        <dbReference type="ARBA" id="ARBA00022801"/>
    </source>
</evidence>
<dbReference type="Pfam" id="PF01607">
    <property type="entry name" value="CBM_14"/>
    <property type="match status" value="2"/>
</dbReference>
<feature type="domain" description="GH18" evidence="9">
    <location>
        <begin position="1188"/>
        <end position="1482"/>
    </location>
</feature>
<dbReference type="InterPro" id="IPR001579">
    <property type="entry name" value="Glyco_hydro_18_chit_AS"/>
</dbReference>
<dbReference type="FunFam" id="3.10.50.10:FF:000012">
    <property type="entry name" value="Chitinase 17"/>
    <property type="match status" value="2"/>
</dbReference>
<evidence type="ECO:0000256" key="5">
    <source>
        <dbReference type="ARBA" id="ARBA00023295"/>
    </source>
</evidence>
<dbReference type="InterPro" id="IPR011583">
    <property type="entry name" value="Chitinase_II/V-like_cat"/>
</dbReference>
<dbReference type="FunFam" id="3.20.20.80:FF:000007">
    <property type="entry name" value="Acidic mammalian chitinase"/>
    <property type="match status" value="3"/>
</dbReference>
<dbReference type="GO" id="GO:0005576">
    <property type="term" value="C:extracellular region"/>
    <property type="evidence" value="ECO:0007669"/>
    <property type="project" value="InterPro"/>
</dbReference>
<evidence type="ECO:0000259" key="9">
    <source>
        <dbReference type="PROSITE" id="PS51910"/>
    </source>
</evidence>
<dbReference type="EMBL" id="CAXKWB010000494">
    <property type="protein sequence ID" value="CAL4061015.1"/>
    <property type="molecule type" value="Genomic_DNA"/>
</dbReference>
<sequence>MARKKAQYAMNKGLAGTMIWAIDLADFKNTCGDESYPLLNAMMSELVGDCGSTGGTKAPTVAPTGPPATSAPPAPATTAPPAPATTAPPAPATTAPPAPATTAPPAPATTAPPAPATTAPPAPATTAPPAPATTAPPAPATTAPPAPVTTAEPNPSCPSTFTCPSDGLHADPCDCHKYYNCWAGTPNHLTCAVGTLWSQTILNCDWEANVECGTPVVATTKQPAVTQPPGTQPPVTQPPAPGTGCGGKTIVCYYSNWAYWRTGTGKYTVDDIDLNLCTHLMYSFAVLDGTTYKMKAHDAWLDLEEGGGLGNYKKFTALKQKKAGIKTLLALGGWNDSLEGNGNKYSVLVASASKRQSFITHAITFLQTYGFDGLDLDWEYPGYYGNAADKANFATFVQELKTAFQPHGFLLTAAVSAGETTSSKGYDIPKISQYLDLINLMTYDMHGDWAPIADHHAPLYSRDTVSDSCDHAVNYWLDNGAPASKLVLGVPVYGRSFTLSSSDKTPPAPANLGDGPSGPILGEHGYMSYLEICMDINNGWTVVQDQNNQMGPYAYKGNQWIGYDDIDMARKKAQYAMNKGLAGTMIWAIDLADFKNTCGDGSYPLLNAMKTELSNCVSPAPITTVKPGPTVAPTAPPGPVTTKEPVTSVVNTNPPSSCNNVVTCYYSNWAYYREGSAKFELEHIDANACTHLIYAFAVLDWTTYKIKSHDPYLDLEENWGLGYYKKFNALKLKNSGLKTLLAIGGWTDSESSKYSELVASSSRRSQFISHVIPFLQSYGFDGLDLDWEYPGGNHGTTADKGNFALFVKELKTAFTPHDLLLTAAVGASEAVAAKGYDIPKLSMYLDYIHLMTYDMHGSWLPSVADHHAPLYDRTTVNDNNLNSDYTVNFWINNGADRSKLVLGVPIYGRSWTLSTSQVTPPAPASGAANQGAITEEPGYLSYLEICLYVKNGWTVVQDSTGKIGPYAYSGNQWVGYDDADMARKKAQYAKAENLAGTMVWAIDLGDFDNQCGDGSYPLLNAMMSELVDDCGSPGGTKAPTVAPTGPPATTSPPAPATTAPPAPATTAPPAPATTAPPAPATTAPPAPVTTEEPNPSCPSTFTCPSDGLHADPCDCHKYYNCWAGTPNHLTCAVGTLWSQTILNCDWEANVECGTPVVATTKQPVITQPPGTQPPVTQPPAPGTGCGGKTIVCYYSNWAYWRAGTGKYTVDDIDLNLCTHLMYSFAVLDGTTYKMKAHDAWLDLEDGGGLGNFKKFTALKQKKADIKTLLALGGWTDSLEGNGNKYSVLVASASKRQSFITHAITFLQTYGFDGLDLDWEYPGYYGNLADKANFATFVQELKTAFHPHGFLLTAAVSAGEATSSKGYDIPKISQYLDLINLMTYDMHGDWDPIADHHAPLYSRDTVSDSCDNAVNYWLDNGAPASKLVLGVPVYGRSFTLSSSDNTPPAPAGTGPSGPILGETGYMSYLEICMDINNGWTVVQ</sequence>
<evidence type="ECO:0008006" key="12">
    <source>
        <dbReference type="Google" id="ProtNLM"/>
    </source>
</evidence>
<proteinExistence type="inferred from homology"/>
<dbReference type="PANTHER" id="PTHR11177:SF360">
    <property type="entry name" value="CHITINASE 4-RELATED"/>
    <property type="match status" value="1"/>
</dbReference>
<dbReference type="GO" id="GO:0006032">
    <property type="term" value="P:chitin catabolic process"/>
    <property type="evidence" value="ECO:0007669"/>
    <property type="project" value="UniProtKB-ARBA"/>
</dbReference>
<dbReference type="GO" id="GO:0008061">
    <property type="term" value="F:chitin binding"/>
    <property type="evidence" value="ECO:0007669"/>
    <property type="project" value="UniProtKB-KW"/>
</dbReference>
<dbReference type="Proteomes" id="UP001497623">
    <property type="component" value="Unassembled WGS sequence"/>
</dbReference>
<feature type="domain" description="Chitin-binding type-2" evidence="8">
    <location>
        <begin position="160"/>
        <end position="214"/>
    </location>
</feature>
<keyword evidence="2" id="KW-0147">Chitin-binding</keyword>